<evidence type="ECO:0000256" key="1">
    <source>
        <dbReference type="ARBA" id="ARBA00007613"/>
    </source>
</evidence>
<keyword evidence="3" id="KW-1185">Reference proteome</keyword>
<protein>
    <submittedName>
        <fullName evidence="2">Outer membrane efflux protein</fullName>
    </submittedName>
</protein>
<dbReference type="InterPro" id="IPR010131">
    <property type="entry name" value="MdtP/NodT-like"/>
</dbReference>
<accession>B1ZPY0</accession>
<comment type="similarity">
    <text evidence="1">Belongs to the outer membrane factor (OMF) (TC 1.B.17) family.</text>
</comment>
<dbReference type="eggNOG" id="COG1538">
    <property type="taxonomic scope" value="Bacteria"/>
</dbReference>
<dbReference type="EMBL" id="CP001032">
    <property type="protein sequence ID" value="ACB77701.1"/>
    <property type="molecule type" value="Genomic_DNA"/>
</dbReference>
<dbReference type="KEGG" id="ote:Oter_4430"/>
<reference evidence="2 3" key="1">
    <citation type="journal article" date="2011" name="J. Bacteriol.">
        <title>Genome sequence of the verrucomicrobium Opitutus terrae PB90-1, an abundant inhabitant of rice paddy soil ecosystems.</title>
        <authorList>
            <person name="van Passel M.W."/>
            <person name="Kant R."/>
            <person name="Palva A."/>
            <person name="Copeland A."/>
            <person name="Lucas S."/>
            <person name="Lapidus A."/>
            <person name="Glavina del Rio T."/>
            <person name="Pitluck S."/>
            <person name="Goltsman E."/>
            <person name="Clum A."/>
            <person name="Sun H."/>
            <person name="Schmutz J."/>
            <person name="Larimer F.W."/>
            <person name="Land M.L."/>
            <person name="Hauser L."/>
            <person name="Kyrpides N."/>
            <person name="Mikhailova N."/>
            <person name="Richardson P.P."/>
            <person name="Janssen P.H."/>
            <person name="de Vos W.M."/>
            <person name="Smidt H."/>
        </authorList>
    </citation>
    <scope>NUCLEOTIDE SEQUENCE [LARGE SCALE GENOMIC DNA]</scope>
    <source>
        <strain evidence="3">DSM 11246 / JCM 15787 / PB90-1</strain>
    </source>
</reference>
<dbReference type="SUPFAM" id="SSF56954">
    <property type="entry name" value="Outer membrane efflux proteins (OEP)"/>
    <property type="match status" value="1"/>
</dbReference>
<dbReference type="HOGENOM" id="CLU_617969_0_0_0"/>
<evidence type="ECO:0000313" key="3">
    <source>
        <dbReference type="Proteomes" id="UP000007013"/>
    </source>
</evidence>
<dbReference type="STRING" id="452637.Oter_4430"/>
<dbReference type="Proteomes" id="UP000007013">
    <property type="component" value="Chromosome"/>
</dbReference>
<evidence type="ECO:0000313" key="2">
    <source>
        <dbReference type="EMBL" id="ACB77701.1"/>
    </source>
</evidence>
<dbReference type="PANTHER" id="PTHR30203:SF24">
    <property type="entry name" value="BLR4935 PROTEIN"/>
    <property type="match status" value="1"/>
</dbReference>
<dbReference type="PANTHER" id="PTHR30203">
    <property type="entry name" value="OUTER MEMBRANE CATION EFFLUX PROTEIN"/>
    <property type="match status" value="1"/>
</dbReference>
<dbReference type="AlphaFoldDB" id="B1ZPY0"/>
<sequence length="443" mass="48116">MLLSAMLGGCTLAPSAGEKEARTRLAQAGDTLRPAAQRPLLPELRSDSPLAEYVRFAVLNHPQVLGAYHDWRASVSRIAPTRALPDPQFTFEADVTSTLMTFMPGLMFDIMTPGKRRAMGREMTAASDVEYRAFVAVALRTAAEARKAWIDLAYVDEAIRLREASIGSLEQSLEIASADYTTGRGMGTLANQVSIQNNTAKVRTDLATLSDRRTAVRVRFKSALGLTPADPDPAWPLAALVPSVVAGEDELWRRASAANPELARMRAMVEMAIASIEVARKARTPDFTVGGMADLKADPLMVRPTATVTLPIWREKIAANIAAAEARRDASAARVTAELINLSAELAQMLYMVREADRMIAYIDETALPNFEQAIATIEAGYQSGMTSPSMIPETQLMALDMRLERVAAMREREIAATELLLLTASATPDEVPVVAESTLSQR</sequence>
<name>B1ZPY0_OPITP</name>
<dbReference type="InterPro" id="IPR003423">
    <property type="entry name" value="OMP_efflux"/>
</dbReference>
<proteinExistence type="inferred from homology"/>
<organism evidence="2 3">
    <name type="scientific">Opitutus terrae (strain DSM 11246 / JCM 15787 / PB90-1)</name>
    <dbReference type="NCBI Taxonomy" id="452637"/>
    <lineage>
        <taxon>Bacteria</taxon>
        <taxon>Pseudomonadati</taxon>
        <taxon>Verrucomicrobiota</taxon>
        <taxon>Opitutia</taxon>
        <taxon>Opitutales</taxon>
        <taxon>Opitutaceae</taxon>
        <taxon>Opitutus</taxon>
    </lineage>
</organism>
<dbReference type="GO" id="GO:0015562">
    <property type="term" value="F:efflux transmembrane transporter activity"/>
    <property type="evidence" value="ECO:0007669"/>
    <property type="project" value="InterPro"/>
</dbReference>
<dbReference type="Pfam" id="PF02321">
    <property type="entry name" value="OEP"/>
    <property type="match status" value="1"/>
</dbReference>
<dbReference type="Gene3D" id="1.20.1600.10">
    <property type="entry name" value="Outer membrane efflux proteins (OEP)"/>
    <property type="match status" value="1"/>
</dbReference>
<gene>
    <name evidence="2" type="ordered locus">Oter_4430</name>
</gene>